<dbReference type="HOGENOM" id="CLU_2970845_0_0_7"/>
<name>W4MBU0_9BACT</name>
<evidence type="ECO:0000313" key="1">
    <source>
        <dbReference type="EMBL" id="ETX07361.1"/>
    </source>
</evidence>
<comment type="caution">
    <text evidence="1">The sequence shown here is derived from an EMBL/GenBank/DDBJ whole genome shotgun (WGS) entry which is preliminary data.</text>
</comment>
<organism evidence="1 2">
    <name type="scientific">Candidatus Entotheonella gemina</name>
    <dbReference type="NCBI Taxonomy" id="1429439"/>
    <lineage>
        <taxon>Bacteria</taxon>
        <taxon>Pseudomonadati</taxon>
        <taxon>Nitrospinota/Tectimicrobiota group</taxon>
        <taxon>Candidatus Tectimicrobiota</taxon>
        <taxon>Candidatus Entotheonellia</taxon>
        <taxon>Candidatus Entotheonellales</taxon>
        <taxon>Candidatus Entotheonellaceae</taxon>
        <taxon>Candidatus Entotheonella</taxon>
    </lineage>
</organism>
<reference evidence="1 2" key="1">
    <citation type="journal article" date="2014" name="Nature">
        <title>An environmental bacterial taxon with a large and distinct metabolic repertoire.</title>
        <authorList>
            <person name="Wilson M.C."/>
            <person name="Mori T."/>
            <person name="Ruckert C."/>
            <person name="Uria A.R."/>
            <person name="Helf M.J."/>
            <person name="Takada K."/>
            <person name="Gernert C."/>
            <person name="Steffens U.A."/>
            <person name="Heycke N."/>
            <person name="Schmitt S."/>
            <person name="Rinke C."/>
            <person name="Helfrich E.J."/>
            <person name="Brachmann A.O."/>
            <person name="Gurgui C."/>
            <person name="Wakimoto T."/>
            <person name="Kracht M."/>
            <person name="Crusemann M."/>
            <person name="Hentschel U."/>
            <person name="Abe I."/>
            <person name="Matsunaga S."/>
            <person name="Kalinowski J."/>
            <person name="Takeyama H."/>
            <person name="Piel J."/>
        </authorList>
    </citation>
    <scope>NUCLEOTIDE SEQUENCE [LARGE SCALE GENOMIC DNA]</scope>
    <source>
        <strain evidence="2">TSY2</strain>
    </source>
</reference>
<gene>
    <name evidence="1" type="ORF">ETSY2_11695</name>
</gene>
<keyword evidence="2" id="KW-1185">Reference proteome</keyword>
<dbReference type="EMBL" id="AZHX01000473">
    <property type="protein sequence ID" value="ETX07361.1"/>
    <property type="molecule type" value="Genomic_DNA"/>
</dbReference>
<sequence>MAEQHDPVTHGELVEIVRRLDDRISSMDAILLISMAMQAVIEMMAQSIRPAFPEPAGD</sequence>
<dbReference type="AlphaFoldDB" id="W4MBU0"/>
<dbReference type="Proteomes" id="UP000019140">
    <property type="component" value="Unassembled WGS sequence"/>
</dbReference>
<evidence type="ECO:0000313" key="2">
    <source>
        <dbReference type="Proteomes" id="UP000019140"/>
    </source>
</evidence>
<accession>W4MBU0</accession>
<protein>
    <submittedName>
        <fullName evidence="1">Uncharacterized protein</fullName>
    </submittedName>
</protein>
<proteinExistence type="predicted"/>